<accession>A0A7Z1B233</accession>
<feature type="transmembrane region" description="Helical" evidence="1">
    <location>
        <begin position="89"/>
        <end position="107"/>
    </location>
</feature>
<feature type="transmembrane region" description="Helical" evidence="1">
    <location>
        <begin position="44"/>
        <end position="68"/>
    </location>
</feature>
<keyword evidence="1" id="KW-0812">Transmembrane</keyword>
<feature type="transmembrane region" description="Helical" evidence="1">
    <location>
        <begin position="146"/>
        <end position="165"/>
    </location>
</feature>
<protein>
    <submittedName>
        <fullName evidence="2">Putative ANTIBIOTIC-TRANSPORT INTEGRAL MEMBRANE LEUCINE AND VALINE RICH protein ABC TRANSPORTER</fullName>
    </submittedName>
</protein>
<evidence type="ECO:0000313" key="3">
    <source>
        <dbReference type="Proteomes" id="UP000185604"/>
    </source>
</evidence>
<feature type="transmembrane region" description="Helical" evidence="1">
    <location>
        <begin position="20"/>
        <end position="38"/>
    </location>
</feature>
<sequence length="236" mass="25997">MRILSAISHDIKLQFKHGFYYAYLLISAVYIAVLQLLPADYREAANIALTFSDPSFLGFFFIGGLVLLEKGQNIHDSLFVTPLSASEYILSKTASLSVLSLGSSIFIHSSVFGYGTNSGLFACGVLCTSFFFTMIGLGLAERCETLNGFFFLSSLSTFVFVLPLFETAGIWSSPLFYALPSKASLMLLGSAFTGLQQWELVYAISTLLLWNRAAYFWARHSLQTFITLKLGGGDTR</sequence>
<name>A0A7Z1B233_9BACI</name>
<organism evidence="2 3">
    <name type="scientific">Bacillus paralicheniformis</name>
    <dbReference type="NCBI Taxonomy" id="1648923"/>
    <lineage>
        <taxon>Bacteria</taxon>
        <taxon>Bacillati</taxon>
        <taxon>Bacillota</taxon>
        <taxon>Bacilli</taxon>
        <taxon>Bacillales</taxon>
        <taxon>Bacillaceae</taxon>
        <taxon>Bacillus</taxon>
    </lineage>
</organism>
<keyword evidence="1" id="KW-1133">Transmembrane helix</keyword>
<dbReference type="AlphaFoldDB" id="A0A7Z1B233"/>
<dbReference type="EMBL" id="LKPO01000027">
    <property type="protein sequence ID" value="OLF87031.1"/>
    <property type="molecule type" value="Genomic_DNA"/>
</dbReference>
<keyword evidence="1" id="KW-0472">Membrane</keyword>
<comment type="caution">
    <text evidence="2">The sequence shown here is derived from an EMBL/GenBank/DDBJ whole genome shotgun (WGS) entry which is preliminary data.</text>
</comment>
<reference evidence="2 3" key="1">
    <citation type="journal article" date="2016" name="Front. Microbiol.">
        <title>High-Level Heat Resistance of Spores of Bacillus amyloliquefaciens and Bacillus licheniformis Results from the Presence of a spoVA Operon in a Tn1546 Transposon.</title>
        <authorList>
            <person name="Berendsen E.M."/>
            <person name="Koning R.A."/>
            <person name="Boekhorst J."/>
            <person name="de Jong A."/>
            <person name="Kuipers O.P."/>
            <person name="Wells-Bennik M.H."/>
        </authorList>
    </citation>
    <scope>NUCLEOTIDE SEQUENCE [LARGE SCALE GENOMIC DNA]</scope>
    <source>
        <strain evidence="2 3">B4121</strain>
    </source>
</reference>
<dbReference type="Proteomes" id="UP000185604">
    <property type="component" value="Unassembled WGS sequence"/>
</dbReference>
<gene>
    <name evidence="2" type="ORF">B4121_4480</name>
</gene>
<dbReference type="Pfam" id="PF24686">
    <property type="entry name" value="FLQE3_permease"/>
    <property type="match status" value="1"/>
</dbReference>
<dbReference type="InterPro" id="IPR056926">
    <property type="entry name" value="FLQE3_permease"/>
</dbReference>
<feature type="transmembrane region" description="Helical" evidence="1">
    <location>
        <begin position="185"/>
        <end position="210"/>
    </location>
</feature>
<dbReference type="RefSeq" id="WP_075213305.1">
    <property type="nucleotide sequence ID" value="NZ_AP023088.1"/>
</dbReference>
<evidence type="ECO:0000256" key="1">
    <source>
        <dbReference type="SAM" id="Phobius"/>
    </source>
</evidence>
<evidence type="ECO:0000313" key="2">
    <source>
        <dbReference type="EMBL" id="OLF87031.1"/>
    </source>
</evidence>
<proteinExistence type="predicted"/>
<feature type="transmembrane region" description="Helical" evidence="1">
    <location>
        <begin position="119"/>
        <end position="139"/>
    </location>
</feature>